<dbReference type="InterPro" id="IPR058245">
    <property type="entry name" value="NreC/VraR/RcsB-like_REC"/>
</dbReference>
<dbReference type="PRINTS" id="PR00038">
    <property type="entry name" value="HTHLUXR"/>
</dbReference>
<evidence type="ECO:0000256" key="3">
    <source>
        <dbReference type="ARBA" id="ARBA00023125"/>
    </source>
</evidence>
<dbReference type="SMART" id="SM00421">
    <property type="entry name" value="HTH_LUXR"/>
    <property type="match status" value="1"/>
</dbReference>
<evidence type="ECO:0008006" key="10">
    <source>
        <dbReference type="Google" id="ProtNLM"/>
    </source>
</evidence>
<dbReference type="Pfam" id="PF00072">
    <property type="entry name" value="Response_reg"/>
    <property type="match status" value="1"/>
</dbReference>
<dbReference type="Gene3D" id="3.40.50.2300">
    <property type="match status" value="1"/>
</dbReference>
<dbReference type="InterPro" id="IPR001789">
    <property type="entry name" value="Sig_transdc_resp-reg_receiver"/>
</dbReference>
<dbReference type="PANTHER" id="PTHR43214:SF24">
    <property type="entry name" value="TRANSCRIPTIONAL REGULATORY PROTEIN NARL-RELATED"/>
    <property type="match status" value="1"/>
</dbReference>
<reference evidence="8 9" key="1">
    <citation type="submission" date="2014-07" db="EMBL/GenBank/DDBJ databases">
        <title>Draft Genome Sequence of Gephyronic Acid Producer, Cystobacter violaceus Strain Cb vi76.</title>
        <authorList>
            <person name="Stevens D.C."/>
            <person name="Young J."/>
            <person name="Carmichael R."/>
            <person name="Tan J."/>
            <person name="Taylor R.E."/>
        </authorList>
    </citation>
    <scope>NUCLEOTIDE SEQUENCE [LARGE SCALE GENOMIC DNA]</scope>
    <source>
        <strain evidence="8 9">Cb vi76</strain>
    </source>
</reference>
<sequence length="212" mass="22777">MLNVVVVEDDPNLLAAVRQALEAPESGMRIAGAFSRGGEAISWLQRQKPVDCALVDLGLPDRSGVEVLTELRTTHPTAVGLVFTIFDDDAHLFPALQAGAQGYLLKDSTSEVLLRSIREAVAGGAPMTPTVARRVVRRFWAPQVVQQEPLTARERELLVLLCHGASYDAAAARMAVSLSTIQAHVRSVYRKLAVSSKAEAVSAAVRLGLFVP</sequence>
<dbReference type="PROSITE" id="PS50043">
    <property type="entry name" value="HTH_LUXR_2"/>
    <property type="match status" value="1"/>
</dbReference>
<evidence type="ECO:0000313" key="9">
    <source>
        <dbReference type="Proteomes" id="UP000028547"/>
    </source>
</evidence>
<dbReference type="GO" id="GO:0006355">
    <property type="term" value="P:regulation of DNA-templated transcription"/>
    <property type="evidence" value="ECO:0007669"/>
    <property type="project" value="InterPro"/>
</dbReference>
<dbReference type="InterPro" id="IPR000792">
    <property type="entry name" value="Tscrpt_reg_LuxR_C"/>
</dbReference>
<keyword evidence="3" id="KW-0238">DNA-binding</keyword>
<comment type="caution">
    <text evidence="8">The sequence shown here is derived from an EMBL/GenBank/DDBJ whole genome shotgun (WGS) entry which is preliminary data.</text>
</comment>
<accession>A0A084T0A4</accession>
<dbReference type="Pfam" id="PF00196">
    <property type="entry name" value="GerE"/>
    <property type="match status" value="1"/>
</dbReference>
<evidence type="ECO:0000256" key="4">
    <source>
        <dbReference type="ARBA" id="ARBA00023163"/>
    </source>
</evidence>
<keyword evidence="4" id="KW-0804">Transcription</keyword>
<dbReference type="SUPFAM" id="SSF52172">
    <property type="entry name" value="CheY-like"/>
    <property type="match status" value="1"/>
</dbReference>
<dbReference type="InterPro" id="IPR016032">
    <property type="entry name" value="Sig_transdc_resp-reg_C-effctor"/>
</dbReference>
<feature type="domain" description="HTH luxR-type" evidence="6">
    <location>
        <begin position="143"/>
        <end position="208"/>
    </location>
</feature>
<evidence type="ECO:0000256" key="1">
    <source>
        <dbReference type="ARBA" id="ARBA00022553"/>
    </source>
</evidence>
<dbReference type="GO" id="GO:0000160">
    <property type="term" value="P:phosphorelay signal transduction system"/>
    <property type="evidence" value="ECO:0007669"/>
    <property type="project" value="InterPro"/>
</dbReference>
<feature type="domain" description="Response regulatory" evidence="7">
    <location>
        <begin position="3"/>
        <end position="121"/>
    </location>
</feature>
<dbReference type="SMART" id="SM00448">
    <property type="entry name" value="REC"/>
    <property type="match status" value="1"/>
</dbReference>
<keyword evidence="2" id="KW-0805">Transcription regulation</keyword>
<dbReference type="SUPFAM" id="SSF46894">
    <property type="entry name" value="C-terminal effector domain of the bipartite response regulators"/>
    <property type="match status" value="1"/>
</dbReference>
<dbReference type="CDD" id="cd17535">
    <property type="entry name" value="REC_NarL-like"/>
    <property type="match status" value="1"/>
</dbReference>
<name>A0A084T0A4_9BACT</name>
<feature type="modified residue" description="4-aspartylphosphate" evidence="5">
    <location>
        <position position="56"/>
    </location>
</feature>
<protein>
    <recommendedName>
        <fullName evidence="10">LuxR family transcriptional regulator</fullName>
    </recommendedName>
</protein>
<evidence type="ECO:0000256" key="2">
    <source>
        <dbReference type="ARBA" id="ARBA00023015"/>
    </source>
</evidence>
<evidence type="ECO:0000256" key="5">
    <source>
        <dbReference type="PROSITE-ProRule" id="PRU00169"/>
    </source>
</evidence>
<dbReference type="EMBL" id="JPMI01000026">
    <property type="protein sequence ID" value="KFA94139.1"/>
    <property type="molecule type" value="Genomic_DNA"/>
</dbReference>
<dbReference type="GO" id="GO:0003677">
    <property type="term" value="F:DNA binding"/>
    <property type="evidence" value="ECO:0007669"/>
    <property type="project" value="UniProtKB-KW"/>
</dbReference>
<proteinExistence type="predicted"/>
<dbReference type="AlphaFoldDB" id="A0A084T0A4"/>
<dbReference type="Proteomes" id="UP000028547">
    <property type="component" value="Unassembled WGS sequence"/>
</dbReference>
<dbReference type="InterPro" id="IPR011006">
    <property type="entry name" value="CheY-like_superfamily"/>
</dbReference>
<dbReference type="CDD" id="cd06170">
    <property type="entry name" value="LuxR_C_like"/>
    <property type="match status" value="1"/>
</dbReference>
<dbReference type="PROSITE" id="PS50110">
    <property type="entry name" value="RESPONSE_REGULATORY"/>
    <property type="match status" value="1"/>
</dbReference>
<dbReference type="InterPro" id="IPR039420">
    <property type="entry name" value="WalR-like"/>
</dbReference>
<keyword evidence="1 5" id="KW-0597">Phosphoprotein</keyword>
<organism evidence="8 9">
    <name type="scientific">Archangium violaceum Cb vi76</name>
    <dbReference type="NCBI Taxonomy" id="1406225"/>
    <lineage>
        <taxon>Bacteria</taxon>
        <taxon>Pseudomonadati</taxon>
        <taxon>Myxococcota</taxon>
        <taxon>Myxococcia</taxon>
        <taxon>Myxococcales</taxon>
        <taxon>Cystobacterineae</taxon>
        <taxon>Archangiaceae</taxon>
        <taxon>Archangium</taxon>
    </lineage>
</organism>
<evidence type="ECO:0000259" key="7">
    <source>
        <dbReference type="PROSITE" id="PS50110"/>
    </source>
</evidence>
<evidence type="ECO:0000313" key="8">
    <source>
        <dbReference type="EMBL" id="KFA94139.1"/>
    </source>
</evidence>
<dbReference type="PANTHER" id="PTHR43214">
    <property type="entry name" value="TWO-COMPONENT RESPONSE REGULATOR"/>
    <property type="match status" value="1"/>
</dbReference>
<gene>
    <name evidence="8" type="ORF">Q664_05050</name>
</gene>
<evidence type="ECO:0000259" key="6">
    <source>
        <dbReference type="PROSITE" id="PS50043"/>
    </source>
</evidence>
<dbReference type="RefSeq" id="WP_043390334.1">
    <property type="nucleotide sequence ID" value="NZ_JPMI01000026.1"/>
</dbReference>